<feature type="compositionally biased region" description="Polar residues" evidence="1">
    <location>
        <begin position="1"/>
        <end position="27"/>
    </location>
</feature>
<dbReference type="Proteomes" id="UP000235392">
    <property type="component" value="Unassembled WGS sequence"/>
</dbReference>
<evidence type="ECO:0000313" key="3">
    <source>
        <dbReference type="EMBL" id="PLW31817.1"/>
    </source>
</evidence>
<dbReference type="EMBL" id="PGCI01000259">
    <property type="protein sequence ID" value="PLW31817.1"/>
    <property type="molecule type" value="Genomic_DNA"/>
</dbReference>
<feature type="compositionally biased region" description="Low complexity" evidence="1">
    <location>
        <begin position="544"/>
        <end position="557"/>
    </location>
</feature>
<protein>
    <recommendedName>
        <fullName evidence="2">Integrase core domain-containing protein</fullName>
    </recommendedName>
</protein>
<feature type="region of interest" description="Disordered" evidence="1">
    <location>
        <begin position="1"/>
        <end position="126"/>
    </location>
</feature>
<evidence type="ECO:0000256" key="1">
    <source>
        <dbReference type="SAM" id="MobiDB-lite"/>
    </source>
</evidence>
<organism evidence="3 4">
    <name type="scientific">Puccinia coronata f. sp. avenae</name>
    <dbReference type="NCBI Taxonomy" id="200324"/>
    <lineage>
        <taxon>Eukaryota</taxon>
        <taxon>Fungi</taxon>
        <taxon>Dikarya</taxon>
        <taxon>Basidiomycota</taxon>
        <taxon>Pucciniomycotina</taxon>
        <taxon>Pucciniomycetes</taxon>
        <taxon>Pucciniales</taxon>
        <taxon>Pucciniaceae</taxon>
        <taxon>Puccinia</taxon>
    </lineage>
</organism>
<feature type="domain" description="Integrase core" evidence="2">
    <location>
        <begin position="328"/>
        <end position="446"/>
    </location>
</feature>
<comment type="caution">
    <text evidence="3">The sequence shown here is derived from an EMBL/GenBank/DDBJ whole genome shotgun (WGS) entry which is preliminary data.</text>
</comment>
<evidence type="ECO:0000313" key="4">
    <source>
        <dbReference type="Proteomes" id="UP000235392"/>
    </source>
</evidence>
<proteinExistence type="predicted"/>
<dbReference type="Pfam" id="PF24764">
    <property type="entry name" value="rva_4"/>
    <property type="match status" value="1"/>
</dbReference>
<feature type="compositionally biased region" description="Basic and acidic residues" evidence="1">
    <location>
        <begin position="94"/>
        <end position="105"/>
    </location>
</feature>
<sequence>MEMTYQQETSPTISSHSNDNQPLISHQDTSEESDLDTLDSKSNTDSSDNNSRTNNPDHSHTDSDSDSDSNSDSDSDADSDSSSDSGSDVLTSDDSERSGSDDEKSITSFGPDSEGSADETPELNLSPQDKRLQYLVSSLISLGYKGPAIIKTLYEKHGIQISPRNLTLRASVLSSHAKGMNLKEIQARLTQETGVDVTIRTVQRYLRKLNLKLLPNDLSDGRITMEKVFEAINNARDCLLQHNTGYRRMRIILIRQYNIRIPRQIIYNVLKEIDPEGMSQRLRQACKRRVYRTLGPNHIWACDGHDKLKRLGITIYGFIDAWSRKVGGIPLKVTSDYGTETVEMAVHQMSLSHIYAGISKEEAEKRMHFTKSTHNQKIEALWSQMMKQHNRSIKHNIMTEIENGTYDPDDHTQKLLFQFLWIPVFQASVDIWVDGYNHYRKRYDKLTTLPTGVTPEFAYTTPEYFHTTNQLVPIPSADTDALLQQKYPDSQNMFAHTPTDFHELATSVMAHLGLDFSNIDLGNVWEAFRLMLPHIEEEYVFNTQSPQESSEESFQASGHNSENNY</sequence>
<name>A0A2N5U238_9BASI</name>
<dbReference type="InterPro" id="IPR058913">
    <property type="entry name" value="Integrase_dom_put"/>
</dbReference>
<accession>A0A2N5U238</accession>
<feature type="region of interest" description="Disordered" evidence="1">
    <location>
        <begin position="542"/>
        <end position="565"/>
    </location>
</feature>
<dbReference type="PANTHER" id="PTHR46177">
    <property type="entry name" value="INTEGRASE CATALYTIC DOMAIN-CONTAINING PROTEIN"/>
    <property type="match status" value="1"/>
</dbReference>
<evidence type="ECO:0000259" key="2">
    <source>
        <dbReference type="Pfam" id="PF24764"/>
    </source>
</evidence>
<feature type="compositionally biased region" description="Acidic residues" evidence="1">
    <location>
        <begin position="64"/>
        <end position="81"/>
    </location>
</feature>
<feature type="compositionally biased region" description="Low complexity" evidence="1">
    <location>
        <begin position="82"/>
        <end position="92"/>
    </location>
</feature>
<gene>
    <name evidence="3" type="ORF">PCASD_15423</name>
</gene>
<reference evidence="3 4" key="1">
    <citation type="submission" date="2017-11" db="EMBL/GenBank/DDBJ databases">
        <title>De novo assembly and phasing of dikaryotic genomes from two isolates of Puccinia coronata f. sp. avenae, the causal agent of oat crown rust.</title>
        <authorList>
            <person name="Miller M.E."/>
            <person name="Zhang Y."/>
            <person name="Omidvar V."/>
            <person name="Sperschneider J."/>
            <person name="Schwessinger B."/>
            <person name="Raley C."/>
            <person name="Palmer J.M."/>
            <person name="Garnica D."/>
            <person name="Upadhyaya N."/>
            <person name="Rathjen J."/>
            <person name="Taylor J.M."/>
            <person name="Park R.F."/>
            <person name="Dodds P.N."/>
            <person name="Hirsch C.D."/>
            <person name="Kianian S.F."/>
            <person name="Figueroa M."/>
        </authorList>
    </citation>
    <scope>NUCLEOTIDE SEQUENCE [LARGE SCALE GENOMIC DNA]</scope>
    <source>
        <strain evidence="3">12SD80</strain>
    </source>
</reference>
<dbReference type="PANTHER" id="PTHR46177:SF1">
    <property type="entry name" value="INTEGRASE CATALYTIC DOMAIN-CONTAINING PROTEIN"/>
    <property type="match status" value="1"/>
</dbReference>
<feature type="compositionally biased region" description="Low complexity" evidence="1">
    <location>
        <begin position="40"/>
        <end position="54"/>
    </location>
</feature>
<dbReference type="AlphaFoldDB" id="A0A2N5U238"/>